<organism evidence="2 3">
    <name type="scientific">Octopus vulgaris</name>
    <name type="common">Common octopus</name>
    <dbReference type="NCBI Taxonomy" id="6645"/>
    <lineage>
        <taxon>Eukaryota</taxon>
        <taxon>Metazoa</taxon>
        <taxon>Spiralia</taxon>
        <taxon>Lophotrochozoa</taxon>
        <taxon>Mollusca</taxon>
        <taxon>Cephalopoda</taxon>
        <taxon>Coleoidea</taxon>
        <taxon>Octopodiformes</taxon>
        <taxon>Octopoda</taxon>
        <taxon>Incirrata</taxon>
        <taxon>Octopodidae</taxon>
        <taxon>Octopus</taxon>
    </lineage>
</organism>
<reference evidence="2" key="1">
    <citation type="submission" date="2023-08" db="EMBL/GenBank/DDBJ databases">
        <authorList>
            <person name="Alioto T."/>
            <person name="Alioto T."/>
            <person name="Gomez Garrido J."/>
        </authorList>
    </citation>
    <scope>NUCLEOTIDE SEQUENCE</scope>
</reference>
<feature type="compositionally biased region" description="Polar residues" evidence="1">
    <location>
        <begin position="131"/>
        <end position="142"/>
    </location>
</feature>
<feature type="compositionally biased region" description="Basic and acidic residues" evidence="1">
    <location>
        <begin position="103"/>
        <end position="130"/>
    </location>
</feature>
<dbReference type="Proteomes" id="UP001162480">
    <property type="component" value="Chromosome 5"/>
</dbReference>
<evidence type="ECO:0000313" key="2">
    <source>
        <dbReference type="EMBL" id="CAI9722342.1"/>
    </source>
</evidence>
<name>A0AA36AWU4_OCTVU</name>
<gene>
    <name evidence="2" type="ORF">OCTVUL_1B020980</name>
</gene>
<evidence type="ECO:0000313" key="3">
    <source>
        <dbReference type="Proteomes" id="UP001162480"/>
    </source>
</evidence>
<keyword evidence="3" id="KW-1185">Reference proteome</keyword>
<sequence>MSQQIIHGVRKNRREWTKEENDAFIECHERANLERSLGVGRCTLNFWMEKDMCPMSEKKLMNQVSVFRRKGYLTGLEISRISKSLRDPADRLQRMVGVEYKKVGVESREKNRQERQENSDMALKDKEQERYTVNSETKPTRK</sequence>
<evidence type="ECO:0000256" key="1">
    <source>
        <dbReference type="SAM" id="MobiDB-lite"/>
    </source>
</evidence>
<accession>A0AA36AWU4</accession>
<dbReference type="EMBL" id="OX597818">
    <property type="protein sequence ID" value="CAI9722342.1"/>
    <property type="molecule type" value="Genomic_DNA"/>
</dbReference>
<protein>
    <submittedName>
        <fullName evidence="2">Uncharacterized protein</fullName>
    </submittedName>
</protein>
<feature type="region of interest" description="Disordered" evidence="1">
    <location>
        <begin position="103"/>
        <end position="142"/>
    </location>
</feature>
<proteinExistence type="predicted"/>
<dbReference type="AlphaFoldDB" id="A0AA36AWU4"/>